<keyword evidence="2" id="KW-1185">Reference proteome</keyword>
<evidence type="ECO:0000313" key="2">
    <source>
        <dbReference type="Proteomes" id="UP000001497"/>
    </source>
</evidence>
<gene>
    <name evidence="1" type="ordered locus">Fisuc_1806</name>
</gene>
<protein>
    <recommendedName>
        <fullName evidence="3">Lipoprotein</fullName>
    </recommendedName>
</protein>
<evidence type="ECO:0008006" key="3">
    <source>
        <dbReference type="Google" id="ProtNLM"/>
    </source>
</evidence>
<dbReference type="EMBL" id="CP001792">
    <property type="protein sequence ID" value="ACX75399.1"/>
    <property type="molecule type" value="Genomic_DNA"/>
</dbReference>
<organism evidence="1 2">
    <name type="scientific">Fibrobacter succinogenes (strain ATCC 19169 / S85)</name>
    <dbReference type="NCBI Taxonomy" id="59374"/>
    <lineage>
        <taxon>Bacteria</taxon>
        <taxon>Pseudomonadati</taxon>
        <taxon>Fibrobacterota</taxon>
        <taxon>Fibrobacteria</taxon>
        <taxon>Fibrobacterales</taxon>
        <taxon>Fibrobacteraceae</taxon>
        <taxon>Fibrobacter</taxon>
    </lineage>
</organism>
<sequence length="61" mass="6679">MIGSAIQKGSSVYVFNEKGVQIWSRPSDALIGFTSSSVTVRVGNNARIYDEKGVHKYTKSL</sequence>
<reference evidence="1" key="1">
    <citation type="submission" date="2009-10" db="EMBL/GenBank/DDBJ databases">
        <title>Complete sequence of Fibrobacter succinogenes subsp. succinogenes S85.</title>
        <authorList>
            <consortium name="US DOE Joint Genome Institute"/>
            <person name="Lucas S."/>
            <person name="Copeland A."/>
            <person name="Lapidus A."/>
            <person name="Glavina del Rio T."/>
            <person name="Tice H."/>
            <person name="Bruce D."/>
            <person name="Goodwin L."/>
            <person name="Pitluck S."/>
            <person name="Chertkov O."/>
            <person name="Detter J.C."/>
            <person name="Han C."/>
            <person name="Tapia R."/>
            <person name="Larimer F."/>
            <person name="Land M."/>
            <person name="Hauser L."/>
            <person name="Kyrpides N."/>
            <person name="Mikhailova N."/>
            <person name="Weimer P.J."/>
            <person name="Stevenson D.M."/>
            <person name="Boyum J."/>
            <person name="Brumm P.I."/>
            <person name="Mead D."/>
        </authorList>
    </citation>
    <scope>NUCLEOTIDE SEQUENCE [LARGE SCALE GENOMIC DNA]</scope>
    <source>
        <strain evidence="1">S85</strain>
    </source>
</reference>
<evidence type="ECO:0000313" key="1">
    <source>
        <dbReference type="EMBL" id="ACX75399.1"/>
    </source>
</evidence>
<name>A0ABM5LIL3_FIBSS</name>
<proteinExistence type="predicted"/>
<accession>A0ABM5LIL3</accession>
<dbReference type="Proteomes" id="UP000001497">
    <property type="component" value="Chromosome"/>
</dbReference>